<dbReference type="EMBL" id="VSSQ01038511">
    <property type="protein sequence ID" value="MPM91460.1"/>
    <property type="molecule type" value="Genomic_DNA"/>
</dbReference>
<evidence type="ECO:0000256" key="1">
    <source>
        <dbReference type="SAM" id="Phobius"/>
    </source>
</evidence>
<accession>A0A645DPP2</accession>
<keyword evidence="1" id="KW-0472">Membrane</keyword>
<dbReference type="AlphaFoldDB" id="A0A645DPP2"/>
<reference evidence="2" key="1">
    <citation type="submission" date="2019-08" db="EMBL/GenBank/DDBJ databases">
        <authorList>
            <person name="Kucharzyk K."/>
            <person name="Murdoch R.W."/>
            <person name="Higgins S."/>
            <person name="Loffler F."/>
        </authorList>
    </citation>
    <scope>NUCLEOTIDE SEQUENCE</scope>
</reference>
<comment type="caution">
    <text evidence="2">The sequence shown here is derived from an EMBL/GenBank/DDBJ whole genome shotgun (WGS) entry which is preliminary data.</text>
</comment>
<protein>
    <submittedName>
        <fullName evidence="2">Uncharacterized protein</fullName>
    </submittedName>
</protein>
<feature type="transmembrane region" description="Helical" evidence="1">
    <location>
        <begin position="56"/>
        <end position="78"/>
    </location>
</feature>
<keyword evidence="1" id="KW-1133">Transmembrane helix</keyword>
<name>A0A645DPP2_9ZZZZ</name>
<sequence>MFFSSNSFIFLSSSITVGSLELSSGVGACDVAGVDACDESGDATSLLQAISIQTDIIKISTIAIIFFILFFLQTVVVCGRAQCDRHIETITDFCDNMRRLHETSFFPHETILLFNSS</sequence>
<keyword evidence="1" id="KW-0812">Transmembrane</keyword>
<gene>
    <name evidence="2" type="ORF">SDC9_138589</name>
</gene>
<evidence type="ECO:0000313" key="2">
    <source>
        <dbReference type="EMBL" id="MPM91460.1"/>
    </source>
</evidence>
<organism evidence="2">
    <name type="scientific">bioreactor metagenome</name>
    <dbReference type="NCBI Taxonomy" id="1076179"/>
    <lineage>
        <taxon>unclassified sequences</taxon>
        <taxon>metagenomes</taxon>
        <taxon>ecological metagenomes</taxon>
    </lineage>
</organism>
<proteinExistence type="predicted"/>